<dbReference type="EMBL" id="BK015384">
    <property type="protein sequence ID" value="DAE04116.1"/>
    <property type="molecule type" value="Genomic_DNA"/>
</dbReference>
<accession>A0A8S5PD24</accession>
<sequence>MTIQTEQQNLAPTALIEMYELTLPNAEVNEEPFRFHCGTSGFSTNIKWKGKEYVALPIETEGFDINTQGSLPKPKLRVANVNGIFSALLRECDDLIGAKLVRRRTFARYLDADNFPNGNDSADPTQEFPADIWFVDKKTTETRYLIEWELASAYDLQGVKLPRRQIIQNSCQWRYRDGNCNYQGAFYDKNNKLTTNANEDTCPKTLKACEVRWYSYGGQGCILPFGGFPGATRS</sequence>
<dbReference type="GO" id="GO:0051536">
    <property type="term" value="F:iron-sulfur cluster binding"/>
    <property type="evidence" value="ECO:0007669"/>
    <property type="project" value="InterPro"/>
</dbReference>
<organism evidence="1">
    <name type="scientific">Siphoviridae sp. ctmpG14</name>
    <dbReference type="NCBI Taxonomy" id="2825654"/>
    <lineage>
        <taxon>Viruses</taxon>
        <taxon>Duplodnaviria</taxon>
        <taxon>Heunggongvirae</taxon>
        <taxon>Uroviricota</taxon>
        <taxon>Caudoviricetes</taxon>
    </lineage>
</organism>
<dbReference type="NCBIfam" id="TIGR01600">
    <property type="entry name" value="phage_tail_L"/>
    <property type="match status" value="1"/>
</dbReference>
<protein>
    <submittedName>
        <fullName evidence="1">Minor tail protein L</fullName>
    </submittedName>
</protein>
<dbReference type="Pfam" id="PF05100">
    <property type="entry name" value="Phage_tail_L"/>
    <property type="match status" value="1"/>
</dbReference>
<name>A0A8S5PD24_9CAUD</name>
<evidence type="ECO:0000313" key="1">
    <source>
        <dbReference type="EMBL" id="DAE04116.1"/>
    </source>
</evidence>
<dbReference type="GO" id="GO:0030430">
    <property type="term" value="C:host cell cytoplasm"/>
    <property type="evidence" value="ECO:0007669"/>
    <property type="project" value="InterPro"/>
</dbReference>
<dbReference type="GO" id="GO:0046718">
    <property type="term" value="P:symbiont entry into host cell"/>
    <property type="evidence" value="ECO:0007669"/>
    <property type="project" value="InterPro"/>
</dbReference>
<proteinExistence type="predicted"/>
<reference evidence="1" key="1">
    <citation type="journal article" date="2021" name="Proc. Natl. Acad. Sci. U.S.A.">
        <title>A Catalog of Tens of Thousands of Viruses from Human Metagenomes Reveals Hidden Associations with Chronic Diseases.</title>
        <authorList>
            <person name="Tisza M.J."/>
            <person name="Buck C.B."/>
        </authorList>
    </citation>
    <scope>NUCLEOTIDE SEQUENCE</scope>
    <source>
        <strain evidence="1">CtmpG14</strain>
    </source>
</reference>
<dbReference type="InterPro" id="IPR006487">
    <property type="entry name" value="Phage_lambda_L"/>
</dbReference>